<evidence type="ECO:0000259" key="1">
    <source>
        <dbReference type="PROSITE" id="PS51184"/>
    </source>
</evidence>
<dbReference type="SMART" id="SM00558">
    <property type="entry name" value="JmjC"/>
    <property type="match status" value="1"/>
</dbReference>
<evidence type="ECO:0000313" key="3">
    <source>
        <dbReference type="Proteomes" id="UP001595851"/>
    </source>
</evidence>
<dbReference type="EMBL" id="JBHSBI010000014">
    <property type="protein sequence ID" value="MFC4010836.1"/>
    <property type="molecule type" value="Genomic_DNA"/>
</dbReference>
<dbReference type="PANTHER" id="PTHR12461">
    <property type="entry name" value="HYPOXIA-INDUCIBLE FACTOR 1 ALPHA INHIBITOR-RELATED"/>
    <property type="match status" value="1"/>
</dbReference>
<dbReference type="Gene3D" id="2.60.120.650">
    <property type="entry name" value="Cupin"/>
    <property type="match status" value="1"/>
</dbReference>
<dbReference type="PANTHER" id="PTHR12461:SF105">
    <property type="entry name" value="HYPOXIA-INDUCIBLE FACTOR 1-ALPHA INHIBITOR"/>
    <property type="match status" value="1"/>
</dbReference>
<gene>
    <name evidence="2" type="ORF">ACFOY2_26650</name>
</gene>
<dbReference type="SUPFAM" id="SSF51197">
    <property type="entry name" value="Clavaminate synthase-like"/>
    <property type="match status" value="1"/>
</dbReference>
<dbReference type="RefSeq" id="WP_379530812.1">
    <property type="nucleotide sequence ID" value="NZ_JBHSBI010000014.1"/>
</dbReference>
<sequence length="284" mass="31888">MNLKPVPRVSRGDFRPTRLAGLPRVVVDNVPGWQAVECWNSAYLKSVAGHREVAVRETNGPPSNIFQNLARGGRTFFGDYLDWVVETAHDLRPVAERHTDVGAITQAVAASGFETSYYLDAKLGQLSARLAADAPAPDWFRASPMDTNLWCGVLGTSSGLHCDVTPNCNVQVIGRKHFVLFPPSQSRLVYRIPRITHCRFDPNVPDFGRFPLARQASGWQCTLRPGESLYIPVGWYHQVTVVTPWALNVNFFWPRPFPQGIVTPSLWRFLLRRGSARVRRLLRG</sequence>
<accession>A0ABV8GA23</accession>
<comment type="caution">
    <text evidence="2">The sequence shown here is derived from an EMBL/GenBank/DDBJ whole genome shotgun (WGS) entry which is preliminary data.</text>
</comment>
<dbReference type="InterPro" id="IPR003347">
    <property type="entry name" value="JmjC_dom"/>
</dbReference>
<name>A0ABV8GA23_9ACTN</name>
<dbReference type="Pfam" id="PF13621">
    <property type="entry name" value="Cupin_8"/>
    <property type="match status" value="1"/>
</dbReference>
<keyword evidence="3" id="KW-1185">Reference proteome</keyword>
<organism evidence="2 3">
    <name type="scientific">Nonomuraea purpurea</name>
    <dbReference type="NCBI Taxonomy" id="1849276"/>
    <lineage>
        <taxon>Bacteria</taxon>
        <taxon>Bacillati</taxon>
        <taxon>Actinomycetota</taxon>
        <taxon>Actinomycetes</taxon>
        <taxon>Streptosporangiales</taxon>
        <taxon>Streptosporangiaceae</taxon>
        <taxon>Nonomuraea</taxon>
    </lineage>
</organism>
<reference evidence="3" key="1">
    <citation type="journal article" date="2019" name="Int. J. Syst. Evol. Microbiol.">
        <title>The Global Catalogue of Microorganisms (GCM) 10K type strain sequencing project: providing services to taxonomists for standard genome sequencing and annotation.</title>
        <authorList>
            <consortium name="The Broad Institute Genomics Platform"/>
            <consortium name="The Broad Institute Genome Sequencing Center for Infectious Disease"/>
            <person name="Wu L."/>
            <person name="Ma J."/>
        </authorList>
    </citation>
    <scope>NUCLEOTIDE SEQUENCE [LARGE SCALE GENOMIC DNA]</scope>
    <source>
        <strain evidence="3">TBRC 1276</strain>
    </source>
</reference>
<protein>
    <submittedName>
        <fullName evidence="2">Cupin-like domain-containing protein</fullName>
    </submittedName>
</protein>
<dbReference type="InterPro" id="IPR041667">
    <property type="entry name" value="Cupin_8"/>
</dbReference>
<feature type="domain" description="JmjC" evidence="1">
    <location>
        <begin position="119"/>
        <end position="270"/>
    </location>
</feature>
<evidence type="ECO:0000313" key="2">
    <source>
        <dbReference type="EMBL" id="MFC4010836.1"/>
    </source>
</evidence>
<dbReference type="PROSITE" id="PS51184">
    <property type="entry name" value="JMJC"/>
    <property type="match status" value="1"/>
</dbReference>
<dbReference type="Proteomes" id="UP001595851">
    <property type="component" value="Unassembled WGS sequence"/>
</dbReference>
<proteinExistence type="predicted"/>